<dbReference type="Gene3D" id="4.10.520.10">
    <property type="entry name" value="IHF-like DNA-binding proteins"/>
    <property type="match status" value="1"/>
</dbReference>
<dbReference type="Pfam" id="PF00216">
    <property type="entry name" value="Bac_DNA_binding"/>
    <property type="match status" value="1"/>
</dbReference>
<dbReference type="SUPFAM" id="SSF47729">
    <property type="entry name" value="IHF-like DNA-binding proteins"/>
    <property type="match status" value="1"/>
</dbReference>
<dbReference type="PANTHER" id="PTHR33175:SF3">
    <property type="entry name" value="DNA-BINDING PROTEIN HU-BETA"/>
    <property type="match status" value="1"/>
</dbReference>
<dbReference type="SMART" id="SM00411">
    <property type="entry name" value="BHL"/>
    <property type="match status" value="1"/>
</dbReference>
<proteinExistence type="inferred from homology"/>
<reference evidence="3" key="1">
    <citation type="submission" date="2023-03" db="EMBL/GenBank/DDBJ databases">
        <authorList>
            <person name="Steffen K."/>
            <person name="Cardenas P."/>
        </authorList>
    </citation>
    <scope>NUCLEOTIDE SEQUENCE</scope>
</reference>
<comment type="similarity">
    <text evidence="2">Belongs to the bacterial histone-like protein family.</text>
</comment>
<keyword evidence="4" id="KW-1185">Reference proteome</keyword>
<dbReference type="EMBL" id="CASHTH010002752">
    <property type="protein sequence ID" value="CAI8034761.1"/>
    <property type="molecule type" value="Genomic_DNA"/>
</dbReference>
<dbReference type="InterPro" id="IPR010992">
    <property type="entry name" value="IHF-like_DNA-bd_dom_sf"/>
</dbReference>
<gene>
    <name evidence="3" type="ORF">GBAR_LOCUS19536</name>
</gene>
<protein>
    <submittedName>
        <fullName evidence="3">DNA-binding protein HU</fullName>
    </submittedName>
</protein>
<evidence type="ECO:0000256" key="1">
    <source>
        <dbReference type="ARBA" id="ARBA00023125"/>
    </source>
</evidence>
<dbReference type="CDD" id="cd13831">
    <property type="entry name" value="HU"/>
    <property type="match status" value="1"/>
</dbReference>
<dbReference type="PANTHER" id="PTHR33175">
    <property type="entry name" value="DNA-BINDING PROTEIN HU"/>
    <property type="match status" value="1"/>
</dbReference>
<sequence>MRKVEIVNRIADETDITKVKAEEAVDAILDELKDSLCRGESVVLRRFGTFQVREKHARLGRNPKTGEEAEIPARRVVRFKSGKFFKDVVNGDD</sequence>
<evidence type="ECO:0000256" key="2">
    <source>
        <dbReference type="RuleBase" id="RU003939"/>
    </source>
</evidence>
<accession>A0AA35SU45</accession>
<evidence type="ECO:0000313" key="3">
    <source>
        <dbReference type="EMBL" id="CAI8034761.1"/>
    </source>
</evidence>
<evidence type="ECO:0000313" key="4">
    <source>
        <dbReference type="Proteomes" id="UP001174909"/>
    </source>
</evidence>
<dbReference type="Proteomes" id="UP001174909">
    <property type="component" value="Unassembled WGS sequence"/>
</dbReference>
<dbReference type="GO" id="GO:0003677">
    <property type="term" value="F:DNA binding"/>
    <property type="evidence" value="ECO:0007669"/>
    <property type="project" value="UniProtKB-KW"/>
</dbReference>
<dbReference type="InterPro" id="IPR000119">
    <property type="entry name" value="Hist_DNA-bd"/>
</dbReference>
<keyword evidence="1 3" id="KW-0238">DNA-binding</keyword>
<comment type="caution">
    <text evidence="3">The sequence shown here is derived from an EMBL/GenBank/DDBJ whole genome shotgun (WGS) entry which is preliminary data.</text>
</comment>
<dbReference type="AlphaFoldDB" id="A0AA35SU45"/>
<organism evidence="3 4">
    <name type="scientific">Geodia barretti</name>
    <name type="common">Barrett's horny sponge</name>
    <dbReference type="NCBI Taxonomy" id="519541"/>
    <lineage>
        <taxon>Eukaryota</taxon>
        <taxon>Metazoa</taxon>
        <taxon>Porifera</taxon>
        <taxon>Demospongiae</taxon>
        <taxon>Heteroscleromorpha</taxon>
        <taxon>Tetractinellida</taxon>
        <taxon>Astrophorina</taxon>
        <taxon>Geodiidae</taxon>
        <taxon>Geodia</taxon>
    </lineage>
</organism>
<dbReference type="PRINTS" id="PR01727">
    <property type="entry name" value="DNABINDINGHU"/>
</dbReference>
<name>A0AA35SU45_GEOBA</name>
<dbReference type="GO" id="GO:0030527">
    <property type="term" value="F:structural constituent of chromatin"/>
    <property type="evidence" value="ECO:0007669"/>
    <property type="project" value="InterPro"/>
</dbReference>